<dbReference type="PANTHER" id="PTHR10492">
    <property type="match status" value="1"/>
</dbReference>
<feature type="non-terminal residue" evidence="2">
    <location>
        <position position="169"/>
    </location>
</feature>
<feature type="non-terminal residue" evidence="2">
    <location>
        <position position="1"/>
    </location>
</feature>
<dbReference type="InterPro" id="IPR027417">
    <property type="entry name" value="P-loop_NTPase"/>
</dbReference>
<dbReference type="PANTHER" id="PTHR10492:SF57">
    <property type="entry name" value="ATP-DEPENDENT DNA HELICASE"/>
    <property type="match status" value="1"/>
</dbReference>
<dbReference type="EMBL" id="CAJVQB010152009">
    <property type="protein sequence ID" value="CAG8855685.1"/>
    <property type="molecule type" value="Genomic_DNA"/>
</dbReference>
<dbReference type="Pfam" id="PF21530">
    <property type="entry name" value="Pif1_2B_dom"/>
    <property type="match status" value="1"/>
</dbReference>
<organism evidence="2 3">
    <name type="scientific">Gigaspora margarita</name>
    <dbReference type="NCBI Taxonomy" id="4874"/>
    <lineage>
        <taxon>Eukaryota</taxon>
        <taxon>Fungi</taxon>
        <taxon>Fungi incertae sedis</taxon>
        <taxon>Mucoromycota</taxon>
        <taxon>Glomeromycotina</taxon>
        <taxon>Glomeromycetes</taxon>
        <taxon>Diversisporales</taxon>
        <taxon>Gigasporaceae</taxon>
        <taxon>Gigaspora</taxon>
    </lineage>
</organism>
<gene>
    <name evidence="2" type="ORF">GMARGA_LOCUS44506</name>
</gene>
<evidence type="ECO:0000313" key="2">
    <source>
        <dbReference type="EMBL" id="CAG8855685.1"/>
    </source>
</evidence>
<proteinExistence type="predicted"/>
<dbReference type="InterPro" id="IPR049163">
    <property type="entry name" value="Pif1-like_2B_dom"/>
</dbReference>
<evidence type="ECO:0000313" key="3">
    <source>
        <dbReference type="Proteomes" id="UP000789901"/>
    </source>
</evidence>
<protein>
    <submittedName>
        <fullName evidence="2">32508_t:CDS:1</fullName>
    </submittedName>
</protein>
<dbReference type="SUPFAM" id="SSF52540">
    <property type="entry name" value="P-loop containing nucleoside triphosphate hydrolases"/>
    <property type="match status" value="1"/>
</dbReference>
<accession>A0ABN7XLR5</accession>
<reference evidence="2 3" key="1">
    <citation type="submission" date="2021-06" db="EMBL/GenBank/DDBJ databases">
        <authorList>
            <person name="Kallberg Y."/>
            <person name="Tangrot J."/>
            <person name="Rosling A."/>
        </authorList>
    </citation>
    <scope>NUCLEOTIDE SEQUENCE [LARGE SCALE GENOMIC DNA]</scope>
    <source>
        <strain evidence="2 3">120-4 pot B 10/14</strain>
    </source>
</reference>
<sequence length="169" mass="19133">IRNGLNTSQLQNTIALPEYMKVGPNIQSLIKAVYPNIEQENLNINSTVLDIFPRNKHSYLSANNIIIKDGADNNNIYSIEYLNSLNPSRMPPSKLDFKIGYPIMLLRNFAPHQELCNSSHLIVVQLSDYIIEARIHSGSCAGNLAFISRITLTPSSTELPFKFKRRQYP</sequence>
<evidence type="ECO:0000259" key="1">
    <source>
        <dbReference type="Pfam" id="PF21530"/>
    </source>
</evidence>
<comment type="caution">
    <text evidence="2">The sequence shown here is derived from an EMBL/GenBank/DDBJ whole genome shotgun (WGS) entry which is preliminary data.</text>
</comment>
<dbReference type="Proteomes" id="UP000789901">
    <property type="component" value="Unassembled WGS sequence"/>
</dbReference>
<keyword evidence="3" id="KW-1185">Reference proteome</keyword>
<name>A0ABN7XLR5_GIGMA</name>
<feature type="domain" description="DNA helicase Pif1-like 2B" evidence="1">
    <location>
        <begin position="80"/>
        <end position="126"/>
    </location>
</feature>